<name>A0AA47MD58_MERPO</name>
<comment type="subcellular location">
    <subcellularLocation>
        <location evidence="1">Cytoplasm</location>
    </subcellularLocation>
</comment>
<sequence length="548" mass="62341">MFPAAEPVRHQNSACMDPLLETLKNSDLRSDMHTSVLSSCEPELQELMRQIDIMMDQKKRVWEAEVRALELRLQAGEQELRAARRLGEQRDVEMGFLRKQLEDAQVGRRTLAARYEEQLQKLHEELSKLKRSYQKLQRKHVKEASEEEAKGRDAVHLKDKTELRLEERGEVQQLQREVTRLQQALQAKDHEMRMEQAFRQRSELCQVEEDLKQQLSRAKEERAVAVSDARKLGEELQRLRQTHSGEVGGVRREVSRLTGELHQRDLTIATLRGSVSTAEQRLHVEMQRAERREAELKVLQAQLESLQTEKQQLSSLLERLDSSQSPKRGGACQGPDRERGLLSLSSLERENQQLRQKVTQMNSRLQAHEKAPPTHAKSSQSPSWHNLGGGAGRETHREEEVQAMKAKLQENTTHYGEEINRLLVHLDSLSPGSQQTHHVTAPPSSSSSSSSWPSPGRMRKGREEGFAEGRHSSSSEDMLGHLEGGGNEETELAVATAAVEAVVSRFLEGEMLRSEELLQRLDTHVQGMKEDNARTVRMYQPALTSTLP</sequence>
<feature type="compositionally biased region" description="Low complexity" evidence="6">
    <location>
        <begin position="442"/>
        <end position="455"/>
    </location>
</feature>
<dbReference type="Proteomes" id="UP001174136">
    <property type="component" value="Unassembled WGS sequence"/>
</dbReference>
<dbReference type="PANTHER" id="PTHR18875">
    <property type="entry name" value="SARCOMA ANTIGEN NY-SAR-24/CYTOSKELETAL PROTEIN SOJO"/>
    <property type="match status" value="1"/>
</dbReference>
<feature type="compositionally biased region" description="Basic and acidic residues" evidence="6">
    <location>
        <begin position="393"/>
        <end position="402"/>
    </location>
</feature>
<evidence type="ECO:0000256" key="4">
    <source>
        <dbReference type="ARBA" id="ARBA00023054"/>
    </source>
</evidence>
<gene>
    <name evidence="9" type="primary">cep63</name>
    <name evidence="9" type="ORF">N1851_025882</name>
</gene>
<evidence type="ECO:0000256" key="3">
    <source>
        <dbReference type="ARBA" id="ARBA00022490"/>
    </source>
</evidence>
<keyword evidence="10" id="KW-1185">Reference proteome</keyword>
<evidence type="ECO:0000256" key="5">
    <source>
        <dbReference type="SAM" id="Coils"/>
    </source>
</evidence>
<dbReference type="Pfam" id="PF17045">
    <property type="entry name" value="CEP63"/>
    <property type="match status" value="1"/>
</dbReference>
<keyword evidence="4 5" id="KW-0175">Coiled coil</keyword>
<dbReference type="AlphaFoldDB" id="A0AA47MD58"/>
<accession>A0AA47MD58</accession>
<evidence type="ECO:0000256" key="2">
    <source>
        <dbReference type="ARBA" id="ARBA00007181"/>
    </source>
</evidence>
<dbReference type="InterPro" id="IPR057656">
    <property type="entry name" value="CEP63/Deup1_CC"/>
</dbReference>
<feature type="region of interest" description="Disordered" evidence="6">
    <location>
        <begin position="431"/>
        <end position="486"/>
    </location>
</feature>
<evidence type="ECO:0000313" key="9">
    <source>
        <dbReference type="EMBL" id="KAK0137912.1"/>
    </source>
</evidence>
<feature type="domain" description="CEP63/Deup1 N-terminal" evidence="7">
    <location>
        <begin position="37"/>
        <end position="161"/>
    </location>
</feature>
<evidence type="ECO:0000259" key="7">
    <source>
        <dbReference type="Pfam" id="PF17045"/>
    </source>
</evidence>
<feature type="region of interest" description="Disordered" evidence="6">
    <location>
        <begin position="315"/>
        <end position="338"/>
    </location>
</feature>
<reference evidence="9" key="1">
    <citation type="journal article" date="2023" name="Front. Mar. Sci.">
        <title>A new Merluccius polli reference genome to investigate the effects of global change in West African waters.</title>
        <authorList>
            <person name="Mateo J.L."/>
            <person name="Blanco-Fernandez C."/>
            <person name="Garcia-Vazquez E."/>
            <person name="Machado-Schiaffino G."/>
        </authorList>
    </citation>
    <scope>NUCLEOTIDE SEQUENCE</scope>
    <source>
        <strain evidence="9">C29</strain>
        <tissue evidence="9">Fin</tissue>
    </source>
</reference>
<feature type="compositionally biased region" description="Polar residues" evidence="6">
    <location>
        <begin position="353"/>
        <end position="365"/>
    </location>
</feature>
<feature type="region of interest" description="Disordered" evidence="6">
    <location>
        <begin position="352"/>
        <end position="402"/>
    </location>
</feature>
<dbReference type="Pfam" id="PF25771">
    <property type="entry name" value="CC_CEP152-bind"/>
    <property type="match status" value="1"/>
</dbReference>
<evidence type="ECO:0000313" key="10">
    <source>
        <dbReference type="Proteomes" id="UP001174136"/>
    </source>
</evidence>
<dbReference type="EMBL" id="JAOPHQ010004843">
    <property type="protein sequence ID" value="KAK0137912.1"/>
    <property type="molecule type" value="Genomic_DNA"/>
</dbReference>
<evidence type="ECO:0000256" key="6">
    <source>
        <dbReference type="SAM" id="MobiDB-lite"/>
    </source>
</evidence>
<feature type="domain" description="CEP63/Deup1 CEP152 binding coiled coil" evidence="8">
    <location>
        <begin position="504"/>
        <end position="539"/>
    </location>
</feature>
<dbReference type="GO" id="GO:0005814">
    <property type="term" value="C:centriole"/>
    <property type="evidence" value="ECO:0007669"/>
    <property type="project" value="TreeGrafter"/>
</dbReference>
<feature type="coiled-coil region" evidence="5">
    <location>
        <begin position="59"/>
        <end position="86"/>
    </location>
</feature>
<organism evidence="9 10">
    <name type="scientific">Merluccius polli</name>
    <name type="common">Benguela hake</name>
    <name type="synonym">Merluccius cadenati</name>
    <dbReference type="NCBI Taxonomy" id="89951"/>
    <lineage>
        <taxon>Eukaryota</taxon>
        <taxon>Metazoa</taxon>
        <taxon>Chordata</taxon>
        <taxon>Craniata</taxon>
        <taxon>Vertebrata</taxon>
        <taxon>Euteleostomi</taxon>
        <taxon>Actinopterygii</taxon>
        <taxon>Neopterygii</taxon>
        <taxon>Teleostei</taxon>
        <taxon>Neoteleostei</taxon>
        <taxon>Acanthomorphata</taxon>
        <taxon>Zeiogadaria</taxon>
        <taxon>Gadariae</taxon>
        <taxon>Gadiformes</taxon>
        <taxon>Gadoidei</taxon>
        <taxon>Merlucciidae</taxon>
        <taxon>Merluccius</taxon>
    </lineage>
</organism>
<dbReference type="GO" id="GO:0007099">
    <property type="term" value="P:centriole replication"/>
    <property type="evidence" value="ECO:0007669"/>
    <property type="project" value="TreeGrafter"/>
</dbReference>
<evidence type="ECO:0000256" key="1">
    <source>
        <dbReference type="ARBA" id="ARBA00004496"/>
    </source>
</evidence>
<comment type="caution">
    <text evidence="9">The sequence shown here is derived from an EMBL/GenBank/DDBJ whole genome shotgun (WGS) entry which is preliminary data.</text>
</comment>
<feature type="coiled-coil region" evidence="5">
    <location>
        <begin position="112"/>
        <end position="228"/>
    </location>
</feature>
<protein>
    <submittedName>
        <fullName evidence="9">Centrosomal protein</fullName>
    </submittedName>
</protein>
<feature type="compositionally biased region" description="Basic and acidic residues" evidence="6">
    <location>
        <begin position="461"/>
        <end position="480"/>
    </location>
</feature>
<dbReference type="GO" id="GO:0005737">
    <property type="term" value="C:cytoplasm"/>
    <property type="evidence" value="ECO:0007669"/>
    <property type="project" value="UniProtKB-SubCell"/>
</dbReference>
<keyword evidence="3" id="KW-0963">Cytoplasm</keyword>
<dbReference type="PANTHER" id="PTHR18875:SF3">
    <property type="entry name" value="CENTROSOMAL PROTEIN OF 63 KDA"/>
    <property type="match status" value="1"/>
</dbReference>
<comment type="similarity">
    <text evidence="2">Belongs to the CEP63 family.</text>
</comment>
<evidence type="ECO:0000259" key="8">
    <source>
        <dbReference type="Pfam" id="PF25771"/>
    </source>
</evidence>
<proteinExistence type="inferred from homology"/>
<dbReference type="GO" id="GO:0098535">
    <property type="term" value="P:de novo centriole assembly involved in multi-ciliated epithelial cell differentiation"/>
    <property type="evidence" value="ECO:0007669"/>
    <property type="project" value="TreeGrafter"/>
</dbReference>
<dbReference type="InterPro" id="IPR031470">
    <property type="entry name" value="CEP63/Deup1_N"/>
</dbReference>